<comment type="subcellular location">
    <subcellularLocation>
        <location evidence="1">Cell envelope</location>
    </subcellularLocation>
</comment>
<evidence type="ECO:0000256" key="3">
    <source>
        <dbReference type="ARBA" id="ARBA00022729"/>
    </source>
</evidence>
<evidence type="ECO:0000256" key="4">
    <source>
        <dbReference type="RuleBase" id="RU003744"/>
    </source>
</evidence>
<gene>
    <name evidence="7" type="ORF">OCV47_10945</name>
</gene>
<protein>
    <submittedName>
        <fullName evidence="7">ABC transporter substrate-binding protein</fullName>
    </submittedName>
</protein>
<comment type="similarity">
    <text evidence="2 4">Belongs to the bacterial solute-binding protein 3 family.</text>
</comment>
<dbReference type="PROSITE" id="PS01039">
    <property type="entry name" value="SBP_BACTERIAL_3"/>
    <property type="match status" value="1"/>
</dbReference>
<evidence type="ECO:0000259" key="6">
    <source>
        <dbReference type="SMART" id="SM00062"/>
    </source>
</evidence>
<keyword evidence="3 5" id="KW-0732">Signal</keyword>
<dbReference type="PANTHER" id="PTHR35936">
    <property type="entry name" value="MEMBRANE-BOUND LYTIC MUREIN TRANSGLYCOSYLASE F"/>
    <property type="match status" value="1"/>
</dbReference>
<proteinExistence type="inferred from homology"/>
<dbReference type="Pfam" id="PF00497">
    <property type="entry name" value="SBP_bac_3"/>
    <property type="match status" value="1"/>
</dbReference>
<dbReference type="Gene3D" id="3.40.190.10">
    <property type="entry name" value="Periplasmic binding protein-like II"/>
    <property type="match status" value="2"/>
</dbReference>
<feature type="chain" id="PRO_5045288030" evidence="5">
    <location>
        <begin position="25"/>
        <end position="257"/>
    </location>
</feature>
<dbReference type="PANTHER" id="PTHR35936:SF17">
    <property type="entry name" value="ARGININE-BINDING EXTRACELLULAR PROTEIN ARTP"/>
    <property type="match status" value="1"/>
</dbReference>
<dbReference type="SMART" id="SM00062">
    <property type="entry name" value="PBPb"/>
    <property type="match status" value="1"/>
</dbReference>
<dbReference type="RefSeq" id="WP_256300820.1">
    <property type="nucleotide sequence ID" value="NZ_JAOQKE010000014.1"/>
</dbReference>
<dbReference type="EMBL" id="JAOQKE010000014">
    <property type="protein sequence ID" value="MCU6725860.1"/>
    <property type="molecule type" value="Genomic_DNA"/>
</dbReference>
<comment type="caution">
    <text evidence="7">The sequence shown here is derived from an EMBL/GenBank/DDBJ whole genome shotgun (WGS) entry which is preliminary data.</text>
</comment>
<evidence type="ECO:0000313" key="8">
    <source>
        <dbReference type="Proteomes" id="UP001652338"/>
    </source>
</evidence>
<dbReference type="CDD" id="cd13530">
    <property type="entry name" value="PBP2_peptides_like"/>
    <property type="match status" value="1"/>
</dbReference>
<reference evidence="7 8" key="1">
    <citation type="journal article" date="2021" name="ISME Commun">
        <title>Automated analysis of genomic sequences facilitates high-throughput and comprehensive description of bacteria.</title>
        <authorList>
            <person name="Hitch T.C.A."/>
        </authorList>
    </citation>
    <scope>NUCLEOTIDE SEQUENCE [LARGE SCALE GENOMIC DNA]</scope>
    <source>
        <strain evidence="7 8">Sanger_29</strain>
    </source>
</reference>
<organism evidence="7 8">
    <name type="scientific">Muricoprocola aceti</name>
    <dbReference type="NCBI Taxonomy" id="2981772"/>
    <lineage>
        <taxon>Bacteria</taxon>
        <taxon>Bacillati</taxon>
        <taxon>Bacillota</taxon>
        <taxon>Clostridia</taxon>
        <taxon>Lachnospirales</taxon>
        <taxon>Lachnospiraceae</taxon>
        <taxon>Muricoprocola</taxon>
    </lineage>
</organism>
<evidence type="ECO:0000313" key="7">
    <source>
        <dbReference type="EMBL" id="MCU6725860.1"/>
    </source>
</evidence>
<evidence type="ECO:0000256" key="5">
    <source>
        <dbReference type="SAM" id="SignalP"/>
    </source>
</evidence>
<keyword evidence="8" id="KW-1185">Reference proteome</keyword>
<evidence type="ECO:0000256" key="1">
    <source>
        <dbReference type="ARBA" id="ARBA00004196"/>
    </source>
</evidence>
<feature type="domain" description="Solute-binding protein family 3/N-terminal" evidence="6">
    <location>
        <begin position="31"/>
        <end position="247"/>
    </location>
</feature>
<dbReference type="InterPro" id="IPR001638">
    <property type="entry name" value="Solute-binding_3/MltF_N"/>
</dbReference>
<dbReference type="Proteomes" id="UP001652338">
    <property type="component" value="Unassembled WGS sequence"/>
</dbReference>
<accession>A0ABT2SMY5</accession>
<dbReference type="InterPro" id="IPR018313">
    <property type="entry name" value="SBP_3_CS"/>
</dbReference>
<sequence length="257" mass="28337">MKKSKKIIPTVTGIAATLAVPVCAQASHTVTLSVATNADFPPYEYCEDQEIVGIDMEIARMIAEELGMNLEICNMSFDSIFESVESGKTQIAMGRIVKPEEDSETLSFSDGYMSVNYAIVTAQEYPEFQKEDLEGKKVGAADALHGASLAEELSPDHTVVYEKEEDAVEALEKGEVDALVLDEKAARYFCSQQERLYICERISDEQNFVIATGAEKEDLLADINDALATMNETGELDKIVEKYLGEENEETEEATTE</sequence>
<dbReference type="SUPFAM" id="SSF53850">
    <property type="entry name" value="Periplasmic binding protein-like II"/>
    <property type="match status" value="1"/>
</dbReference>
<evidence type="ECO:0000256" key="2">
    <source>
        <dbReference type="ARBA" id="ARBA00010333"/>
    </source>
</evidence>
<name>A0ABT2SMY5_9FIRM</name>
<feature type="signal peptide" evidence="5">
    <location>
        <begin position="1"/>
        <end position="24"/>
    </location>
</feature>